<evidence type="ECO:0000313" key="8">
    <source>
        <dbReference type="Proteomes" id="UP000331127"/>
    </source>
</evidence>
<dbReference type="PANTHER" id="PTHR35807:SF1">
    <property type="entry name" value="TRANSCRIPTIONAL REGULATOR REDD"/>
    <property type="match status" value="1"/>
</dbReference>
<evidence type="ECO:0000256" key="2">
    <source>
        <dbReference type="ARBA" id="ARBA00023015"/>
    </source>
</evidence>
<dbReference type="SMART" id="SM01043">
    <property type="entry name" value="BTAD"/>
    <property type="match status" value="1"/>
</dbReference>
<dbReference type="GO" id="GO:0006355">
    <property type="term" value="P:regulation of DNA-templated transcription"/>
    <property type="evidence" value="ECO:0007669"/>
    <property type="project" value="InterPro"/>
</dbReference>
<sequence length="1093" mass="116880">MSVLVRLLGPVDVTVDGVAMPLPGLRRKAVLARLALRPGEVVGAEQLIDAVWDGEPPATAANSLQRHVSSLRRLLGARGEILARPPGYVLTGWGTDLSQAEQLIERARHTAEPVERLATLERAEGLWRGQPLADVSGLSWFAREADRLERMRRAAERAAVECRLQLGQHASLVPELPGLAELYPFDEDLHGQLMIALYRSGRQADALAVFRRLRDRLREDLGIDPGAPLRDLEAAILRQDPALDRAPVPERSGRLAGPALIERDAETSLIDQALDHAAATRTGQVLIFEGPAGIGKTSVLNHARKRAAALGWPLAAARGTDLEPDYAWACARQLFPGHTEVDDVPATPDGEYRVLSSLYRRTAGLAADHPLVIVLDDLHWADTPSVRFAAFLAARLDALPVVLVLALRPGHDRIGHLTSAIAGLPHATIRVLRPLSRDGCAELLAEAIDAEPDPELAGRCHAMSRGNPFLMRELAASGGDARRTLPAGVTRFVAQQLRHLPPAAVDVARILAVLREAAGSDWLAQIAGISPREAMDALVPLLSSQLIVADGVPARFAFDHPLIRTAVYDAIPMALRTDLHLRATETAGRGQDPITAATHLLKVPPGAGAPDPVGVLTQAADLSLARGSVTCAVDFLRRALAEDLGDRRPGILARLGMAEALVGTGPAIERLSEALAREPDPEARARISHGLASTLWLTSRPREAARVCQASLERDLSMSADARQALQGCAAMVAYGTRYGSDLVALIDGYAAEPPGTSIGGLILEAGLALHDTHQNRREAAERRGLNVIAGDRLIGHPLAEPPLTCAWYALLPCDSPALLPSVEAALAHSRRTGSPRGITPSLFYRAEIMYALGRLTEALADARQSWEGCQGEPGGIGEPFIANALLKTLVARGEVEEAAEVLKQVRSRHVAGVTAVLYAPGEITVHLALGQTRRAFETVLATRDECGWKPLVNPLVSDWRAPLVRCLALLGRGEEAREAAGEMLAVATAWGTPRAVGRALRFAASVESGPRRLDMLAESVRLLDPTQANLEQAKSLRAFGEALLRAGRLADARTRLEAALELAARCGAPPLQNAVAASLRRVGGSPRPLTVR</sequence>
<dbReference type="SMART" id="SM00862">
    <property type="entry name" value="Trans_reg_C"/>
    <property type="match status" value="1"/>
</dbReference>
<protein>
    <recommendedName>
        <fullName evidence="6">OmpR/PhoB-type domain-containing protein</fullName>
    </recommendedName>
</protein>
<evidence type="ECO:0000259" key="6">
    <source>
        <dbReference type="PROSITE" id="PS51755"/>
    </source>
</evidence>
<dbReference type="Gene3D" id="1.10.10.10">
    <property type="entry name" value="Winged helix-like DNA-binding domain superfamily/Winged helix DNA-binding domain"/>
    <property type="match status" value="1"/>
</dbReference>
<dbReference type="InterPro" id="IPR005158">
    <property type="entry name" value="BTAD"/>
</dbReference>
<reference evidence="7 8" key="1">
    <citation type="submission" date="2019-10" db="EMBL/GenBank/DDBJ databases">
        <title>Whole genome shotgun sequence of Acrocarpospora macrocephala NBRC 16266.</title>
        <authorList>
            <person name="Ichikawa N."/>
            <person name="Kimura A."/>
            <person name="Kitahashi Y."/>
            <person name="Komaki H."/>
            <person name="Oguchi A."/>
        </authorList>
    </citation>
    <scope>NUCLEOTIDE SEQUENCE [LARGE SCALE GENOMIC DNA]</scope>
    <source>
        <strain evidence="7 8">NBRC 16266</strain>
    </source>
</reference>
<dbReference type="InterPro" id="IPR001867">
    <property type="entry name" value="OmpR/PhoB-type_DNA-bd"/>
</dbReference>
<keyword evidence="4" id="KW-0804">Transcription</keyword>
<dbReference type="Pfam" id="PF13191">
    <property type="entry name" value="AAA_16"/>
    <property type="match status" value="1"/>
</dbReference>
<dbReference type="InterPro" id="IPR051677">
    <property type="entry name" value="AfsR-DnrI-RedD_regulator"/>
</dbReference>
<dbReference type="InterPro" id="IPR027417">
    <property type="entry name" value="P-loop_NTPase"/>
</dbReference>
<feature type="domain" description="OmpR/PhoB-type" evidence="6">
    <location>
        <begin position="1"/>
        <end position="92"/>
    </location>
</feature>
<dbReference type="InterPro" id="IPR016032">
    <property type="entry name" value="Sig_transdc_resp-reg_C-effctor"/>
</dbReference>
<comment type="caution">
    <text evidence="7">The sequence shown here is derived from an EMBL/GenBank/DDBJ whole genome shotgun (WGS) entry which is preliminary data.</text>
</comment>
<accession>A0A5M3X138</accession>
<dbReference type="Pfam" id="PF03704">
    <property type="entry name" value="BTAD"/>
    <property type="match status" value="1"/>
</dbReference>
<evidence type="ECO:0000256" key="3">
    <source>
        <dbReference type="ARBA" id="ARBA00023125"/>
    </source>
</evidence>
<keyword evidence="2" id="KW-0805">Transcription regulation</keyword>
<dbReference type="Proteomes" id="UP000331127">
    <property type="component" value="Unassembled WGS sequence"/>
</dbReference>
<dbReference type="InterPro" id="IPR036388">
    <property type="entry name" value="WH-like_DNA-bd_sf"/>
</dbReference>
<dbReference type="GO" id="GO:0003677">
    <property type="term" value="F:DNA binding"/>
    <property type="evidence" value="ECO:0007669"/>
    <property type="project" value="UniProtKB-UniRule"/>
</dbReference>
<dbReference type="InterPro" id="IPR011990">
    <property type="entry name" value="TPR-like_helical_dom_sf"/>
</dbReference>
<dbReference type="SUPFAM" id="SSF48452">
    <property type="entry name" value="TPR-like"/>
    <property type="match status" value="2"/>
</dbReference>
<dbReference type="OrthoDB" id="134712at2"/>
<keyword evidence="3 5" id="KW-0238">DNA-binding</keyword>
<dbReference type="SUPFAM" id="SSF52540">
    <property type="entry name" value="P-loop containing nucleoside triphosphate hydrolases"/>
    <property type="match status" value="1"/>
</dbReference>
<evidence type="ECO:0000256" key="1">
    <source>
        <dbReference type="ARBA" id="ARBA00005820"/>
    </source>
</evidence>
<dbReference type="CDD" id="cd15831">
    <property type="entry name" value="BTAD"/>
    <property type="match status" value="1"/>
</dbReference>
<dbReference type="AlphaFoldDB" id="A0A5M3X138"/>
<dbReference type="Pfam" id="PF00486">
    <property type="entry name" value="Trans_reg_C"/>
    <property type="match status" value="1"/>
</dbReference>
<dbReference type="GO" id="GO:0000160">
    <property type="term" value="P:phosphorelay signal transduction system"/>
    <property type="evidence" value="ECO:0007669"/>
    <property type="project" value="InterPro"/>
</dbReference>
<dbReference type="InterPro" id="IPR041664">
    <property type="entry name" value="AAA_16"/>
</dbReference>
<evidence type="ECO:0000256" key="4">
    <source>
        <dbReference type="ARBA" id="ARBA00023163"/>
    </source>
</evidence>
<dbReference type="EMBL" id="BLAE01000065">
    <property type="protein sequence ID" value="GES14864.1"/>
    <property type="molecule type" value="Genomic_DNA"/>
</dbReference>
<evidence type="ECO:0000256" key="5">
    <source>
        <dbReference type="PROSITE-ProRule" id="PRU01091"/>
    </source>
</evidence>
<keyword evidence="8" id="KW-1185">Reference proteome</keyword>
<proteinExistence type="inferred from homology"/>
<evidence type="ECO:0000313" key="7">
    <source>
        <dbReference type="EMBL" id="GES14864.1"/>
    </source>
</evidence>
<organism evidence="7 8">
    <name type="scientific">Acrocarpospora macrocephala</name>
    <dbReference type="NCBI Taxonomy" id="150177"/>
    <lineage>
        <taxon>Bacteria</taxon>
        <taxon>Bacillati</taxon>
        <taxon>Actinomycetota</taxon>
        <taxon>Actinomycetes</taxon>
        <taxon>Streptosporangiales</taxon>
        <taxon>Streptosporangiaceae</taxon>
        <taxon>Acrocarpospora</taxon>
    </lineage>
</organism>
<dbReference type="SUPFAM" id="SSF46894">
    <property type="entry name" value="C-terminal effector domain of the bipartite response regulators"/>
    <property type="match status" value="1"/>
</dbReference>
<dbReference type="PROSITE" id="PS51755">
    <property type="entry name" value="OMPR_PHOB"/>
    <property type="match status" value="1"/>
</dbReference>
<dbReference type="PANTHER" id="PTHR35807">
    <property type="entry name" value="TRANSCRIPTIONAL REGULATOR REDD-RELATED"/>
    <property type="match status" value="1"/>
</dbReference>
<feature type="DNA-binding region" description="OmpR/PhoB-type" evidence="5">
    <location>
        <begin position="1"/>
        <end position="92"/>
    </location>
</feature>
<dbReference type="RefSeq" id="WP_155360023.1">
    <property type="nucleotide sequence ID" value="NZ_BAAAHL010000009.1"/>
</dbReference>
<comment type="similarity">
    <text evidence="1">Belongs to the AfsR/DnrI/RedD regulatory family.</text>
</comment>
<gene>
    <name evidence="7" type="ORF">Amac_084610</name>
</gene>
<name>A0A5M3X138_9ACTN</name>
<dbReference type="Gene3D" id="1.25.40.10">
    <property type="entry name" value="Tetratricopeptide repeat domain"/>
    <property type="match status" value="2"/>
</dbReference>